<comment type="caution">
    <text evidence="5">The sequence shown here is derived from an EMBL/GenBank/DDBJ whole genome shotgun (WGS) entry which is preliminary data.</text>
</comment>
<feature type="compositionally biased region" description="Low complexity" evidence="3">
    <location>
        <begin position="317"/>
        <end position="328"/>
    </location>
</feature>
<feature type="compositionally biased region" description="Polar residues" evidence="3">
    <location>
        <begin position="217"/>
        <end position="232"/>
    </location>
</feature>
<feature type="compositionally biased region" description="Gly residues" evidence="3">
    <location>
        <begin position="329"/>
        <end position="350"/>
    </location>
</feature>
<evidence type="ECO:0000313" key="5">
    <source>
        <dbReference type="EMBL" id="KAK4751896.1"/>
    </source>
</evidence>
<evidence type="ECO:0000256" key="1">
    <source>
        <dbReference type="ARBA" id="ARBA00022664"/>
    </source>
</evidence>
<feature type="compositionally biased region" description="Low complexity" evidence="3">
    <location>
        <begin position="526"/>
        <end position="537"/>
    </location>
</feature>
<dbReference type="EMBL" id="JAXIOK010000016">
    <property type="protein sequence ID" value="KAK4751896.1"/>
    <property type="molecule type" value="Genomic_DNA"/>
</dbReference>
<sequence length="574" mass="64787">MAACLVRVRRVLASLSAFHRSVSGSIPAVSAAPAPVPYLPWPSIPSLQPQCRTFRSSAALLLSQGKYSRNFDDSEKIDPDTILFEGCDYNHWLITMDFPKDPKPTPEEMVRTYEETCAKGLNISLEEAKKRMYACSTTTYQGFQAVMTEAESEQFRGIPGVVFILPDSYIDPQNKEYGGDKYENGMITPRPPPIQYGRQRPRNRDFNQPRYDRDGGSMQNRPGNPQYNNQGYMQRDGRNYGPPQNYPPHQNYSPPGQGDRRNPLPMNNMDCAPTGRDPPSSYQSNNNQWSPQNNYQGWRDVPQGDRRNYAPQNDFQGNNINYSPNGPNGPYGQGGQDGGGYHGQGMGRNHGQGTVPNYREGQFGQAGQNFPQGDGRNIQEDQGSYGPGGPNQICLFQVDQLMALYLFGIVYRNVVKLRGGFPSTRQGSRFKSCSWARPRAKQFAQRSRVRKLQYIAELERNVLVLQAEGSVFSGEIGFLNQKNLILNMENETLKQRLESLGQEQSIKYMEHEVLEREMVRLRALYQQQQKEQQQPPQSSAIHQRSNSRNLDSELAEPSLKPKDSSRVVSSEPGT</sequence>
<evidence type="ECO:0000259" key="4">
    <source>
        <dbReference type="Pfam" id="PF21864"/>
    </source>
</evidence>
<dbReference type="GO" id="GO:0005739">
    <property type="term" value="C:mitochondrion"/>
    <property type="evidence" value="ECO:0007669"/>
    <property type="project" value="TreeGrafter"/>
</dbReference>
<dbReference type="PANTHER" id="PTHR31346:SF5">
    <property type="entry name" value="MULTIPLE ORGANELLAR RNA EDITING FACTOR 1, MITOCHONDRIAL"/>
    <property type="match status" value="1"/>
</dbReference>
<dbReference type="GO" id="GO:0080156">
    <property type="term" value="P:mitochondrial mRNA modification"/>
    <property type="evidence" value="ECO:0007669"/>
    <property type="project" value="TreeGrafter"/>
</dbReference>
<name>A0AAN7JQR2_9MYRT</name>
<feature type="compositionally biased region" description="Basic and acidic residues" evidence="3">
    <location>
        <begin position="202"/>
        <end position="215"/>
    </location>
</feature>
<keyword evidence="2" id="KW-0809">Transit peptide</keyword>
<dbReference type="GO" id="GO:0003700">
    <property type="term" value="F:DNA-binding transcription factor activity"/>
    <property type="evidence" value="ECO:0007669"/>
    <property type="project" value="InterPro"/>
</dbReference>
<dbReference type="PANTHER" id="PTHR31346">
    <property type="entry name" value="MULTIPLE ORGANELLAR RNA EDITING FACTOR 2, CHLOROPLASTIC-RELATED-RELATED"/>
    <property type="match status" value="1"/>
</dbReference>
<feature type="compositionally biased region" description="Low complexity" evidence="3">
    <location>
        <begin position="278"/>
        <end position="296"/>
    </location>
</feature>
<dbReference type="Pfam" id="PF21864">
    <property type="entry name" value="MORF_dom"/>
    <property type="match status" value="1"/>
</dbReference>
<proteinExistence type="predicted"/>
<evidence type="ECO:0000256" key="3">
    <source>
        <dbReference type="SAM" id="MobiDB-lite"/>
    </source>
</evidence>
<dbReference type="Proteomes" id="UP001345219">
    <property type="component" value="Chromosome 16"/>
</dbReference>
<dbReference type="Gene3D" id="3.30.70.80">
    <property type="entry name" value="Peptidase S8 propeptide/proteinase inhibitor I9"/>
    <property type="match status" value="1"/>
</dbReference>
<dbReference type="GO" id="GO:0005634">
    <property type="term" value="C:nucleus"/>
    <property type="evidence" value="ECO:0007669"/>
    <property type="project" value="UniProtKB-ARBA"/>
</dbReference>
<feature type="domain" description="MORF/ORRM1/DAG-like MORF" evidence="4">
    <location>
        <begin position="89"/>
        <end position="182"/>
    </location>
</feature>
<dbReference type="InterPro" id="IPR039206">
    <property type="entry name" value="MORF/ORRM1/DAG-like"/>
</dbReference>
<dbReference type="AlphaFoldDB" id="A0AAN7JQR2"/>
<reference evidence="5 6" key="1">
    <citation type="journal article" date="2023" name="Hortic Res">
        <title>Pangenome of water caltrop reveals structural variations and asymmetric subgenome divergence after allopolyploidization.</title>
        <authorList>
            <person name="Zhang X."/>
            <person name="Chen Y."/>
            <person name="Wang L."/>
            <person name="Yuan Y."/>
            <person name="Fang M."/>
            <person name="Shi L."/>
            <person name="Lu R."/>
            <person name="Comes H.P."/>
            <person name="Ma Y."/>
            <person name="Chen Y."/>
            <person name="Huang G."/>
            <person name="Zhou Y."/>
            <person name="Zheng Z."/>
            <person name="Qiu Y."/>
        </authorList>
    </citation>
    <scope>NUCLEOTIDE SEQUENCE [LARGE SCALE GENOMIC DNA]</scope>
    <source>
        <tissue evidence="5">Roots</tissue>
    </source>
</reference>
<dbReference type="InterPro" id="IPR044759">
    <property type="entry name" value="bZIP_RF2"/>
</dbReference>
<evidence type="ECO:0000256" key="2">
    <source>
        <dbReference type="ARBA" id="ARBA00022946"/>
    </source>
</evidence>
<dbReference type="GO" id="GO:0016554">
    <property type="term" value="P:cytidine to uridine editing"/>
    <property type="evidence" value="ECO:0007669"/>
    <property type="project" value="InterPro"/>
</dbReference>
<dbReference type="GO" id="GO:0006397">
    <property type="term" value="P:mRNA processing"/>
    <property type="evidence" value="ECO:0007669"/>
    <property type="project" value="UniProtKB-KW"/>
</dbReference>
<feature type="compositionally biased region" description="Polar residues" evidence="3">
    <location>
        <begin position="538"/>
        <end position="549"/>
    </location>
</feature>
<evidence type="ECO:0000313" key="6">
    <source>
        <dbReference type="Proteomes" id="UP001345219"/>
    </source>
</evidence>
<keyword evidence="1" id="KW-0507">mRNA processing</keyword>
<dbReference type="InterPro" id="IPR054059">
    <property type="entry name" value="MORF/ORRM1/DAG-like_MORF"/>
</dbReference>
<feature type="region of interest" description="Disordered" evidence="3">
    <location>
        <begin position="175"/>
        <end position="385"/>
    </location>
</feature>
<gene>
    <name evidence="5" type="ORF">SAY87_020694</name>
</gene>
<feature type="region of interest" description="Disordered" evidence="3">
    <location>
        <begin position="526"/>
        <end position="574"/>
    </location>
</feature>
<dbReference type="InterPro" id="IPR037045">
    <property type="entry name" value="S8pro/Inhibitor_I9_sf"/>
</dbReference>
<dbReference type="CDD" id="cd14703">
    <property type="entry name" value="bZIP_plant_RF2"/>
    <property type="match status" value="1"/>
</dbReference>
<organism evidence="5 6">
    <name type="scientific">Trapa incisa</name>
    <dbReference type="NCBI Taxonomy" id="236973"/>
    <lineage>
        <taxon>Eukaryota</taxon>
        <taxon>Viridiplantae</taxon>
        <taxon>Streptophyta</taxon>
        <taxon>Embryophyta</taxon>
        <taxon>Tracheophyta</taxon>
        <taxon>Spermatophyta</taxon>
        <taxon>Magnoliopsida</taxon>
        <taxon>eudicotyledons</taxon>
        <taxon>Gunneridae</taxon>
        <taxon>Pentapetalae</taxon>
        <taxon>rosids</taxon>
        <taxon>malvids</taxon>
        <taxon>Myrtales</taxon>
        <taxon>Lythraceae</taxon>
        <taxon>Trapa</taxon>
    </lineage>
</organism>
<accession>A0AAN7JQR2</accession>
<protein>
    <recommendedName>
        <fullName evidence="4">MORF/ORRM1/DAG-like MORF domain-containing protein</fullName>
    </recommendedName>
</protein>
<keyword evidence="6" id="KW-1185">Reference proteome</keyword>